<dbReference type="CDD" id="cd00610">
    <property type="entry name" value="OAT_like"/>
    <property type="match status" value="1"/>
</dbReference>
<dbReference type="InterPro" id="IPR015422">
    <property type="entry name" value="PyrdxlP-dep_Trfase_small"/>
</dbReference>
<dbReference type="PANTHER" id="PTHR43552:SF2">
    <property type="entry name" value="DIAMINOBUTYRATE--2-OXOGLUTARATE TRANSAMINASE"/>
    <property type="match status" value="1"/>
</dbReference>
<sequence>MTIFNRLESNVRGYCRSFPTTFTKAQNANLRDAEGNEFIDFLAGAGTLNYGHNNPKLKAKLIEFLERDGMLHGLDMQTDAKARFLEVFEKRILSPLELDYKVQFTGPTGTNAVEAALKLARKVTGRTNVISFTNGFHGVSLGSVAATGNSHFRDAAGTPLNNVTFMPYYGYMGSNMDTLEYFETILKDSSSGLDLPAAVIVETVQGEGGVNVASTEWLQQLETLCQEHGILLIIDDIQVGCGRTGNFFSFEKAGIVPDIVTLSKSLSAYGLPMSLVLMKSDLDQWEPGEHNGTFRGNNLAFVSAAEAIELYWSDYRFAREVLQKGALIKNRLEEIAENVNDVELEVRGTGMIWGLACQECPALPEKISAAAFERGLIIETSGTDSHVLKILPPLTIEDDQLLQGLDIVADSLKAVLNDDSILEELGLVHAD</sequence>
<evidence type="ECO:0000256" key="6">
    <source>
        <dbReference type="RuleBase" id="RU003560"/>
    </source>
</evidence>
<dbReference type="UniPathway" id="UPA00067">
    <property type="reaction ID" value="UER00121"/>
</dbReference>
<evidence type="ECO:0000313" key="9">
    <source>
        <dbReference type="Proteomes" id="UP000318313"/>
    </source>
</evidence>
<evidence type="ECO:0000256" key="5">
    <source>
        <dbReference type="ARBA" id="ARBA00022898"/>
    </source>
</evidence>
<keyword evidence="5 6" id="KW-0663">Pyridoxal phosphate</keyword>
<dbReference type="EC" id="2.6.1.76" evidence="7"/>
<comment type="similarity">
    <text evidence="2 6">Belongs to the class-III pyridoxal-phosphate-dependent aminotransferase family.</text>
</comment>
<dbReference type="EMBL" id="CP037452">
    <property type="protein sequence ID" value="QDV52614.1"/>
    <property type="molecule type" value="Genomic_DNA"/>
</dbReference>
<reference evidence="8 9" key="1">
    <citation type="submission" date="2019-03" db="EMBL/GenBank/DDBJ databases">
        <title>Deep-cultivation of Planctomycetes and their phenomic and genomic characterization uncovers novel biology.</title>
        <authorList>
            <person name="Wiegand S."/>
            <person name="Jogler M."/>
            <person name="Boedeker C."/>
            <person name="Pinto D."/>
            <person name="Vollmers J."/>
            <person name="Rivas-Marin E."/>
            <person name="Kohn T."/>
            <person name="Peeters S.H."/>
            <person name="Heuer A."/>
            <person name="Rast P."/>
            <person name="Oberbeckmann S."/>
            <person name="Bunk B."/>
            <person name="Jeske O."/>
            <person name="Meyerdierks A."/>
            <person name="Storesund J.E."/>
            <person name="Kallscheuer N."/>
            <person name="Luecker S."/>
            <person name="Lage O.M."/>
            <person name="Pohl T."/>
            <person name="Merkel B.J."/>
            <person name="Hornburger P."/>
            <person name="Mueller R.-W."/>
            <person name="Bruemmer F."/>
            <person name="Labrenz M."/>
            <person name="Spormann A.M."/>
            <person name="Op den Camp H."/>
            <person name="Overmann J."/>
            <person name="Amann R."/>
            <person name="Jetten M.S.M."/>
            <person name="Mascher T."/>
            <person name="Medema M.H."/>
            <person name="Devos D.P."/>
            <person name="Kaster A.-K."/>
            <person name="Ovreas L."/>
            <person name="Rohde M."/>
            <person name="Galperin M.Y."/>
            <person name="Jogler C."/>
        </authorList>
    </citation>
    <scope>NUCLEOTIDE SEQUENCE [LARGE SCALE GENOMIC DNA]</scope>
    <source>
        <strain evidence="8 9">Enr17</strain>
    </source>
</reference>
<comment type="function">
    <text evidence="7">Catalyzes reversively the conversion of L-aspartate beta-semialdehyde (ASA) to L-2,4-diaminobutyrate (DABA) by transamination with L-glutamate.</text>
</comment>
<evidence type="ECO:0000256" key="7">
    <source>
        <dbReference type="RuleBase" id="RU365034"/>
    </source>
</evidence>
<dbReference type="GO" id="GO:0019491">
    <property type="term" value="P:ectoine biosynthetic process"/>
    <property type="evidence" value="ECO:0007669"/>
    <property type="project" value="UniProtKB-UniPathway"/>
</dbReference>
<dbReference type="InterPro" id="IPR049704">
    <property type="entry name" value="Aminotrans_3_PPA_site"/>
</dbReference>
<dbReference type="OrthoDB" id="9816013at2"/>
<comment type="pathway">
    <text evidence="7">Amine and polyamine biosynthesis; ectoine biosynthesis; L-ectoine from L-aspartate 4-semialdehyde: step 1/3.</text>
</comment>
<dbReference type="GO" id="GO:0047307">
    <property type="term" value="F:diaminobutyrate-pyruvate transaminase activity"/>
    <property type="evidence" value="ECO:0007669"/>
    <property type="project" value="InterPro"/>
</dbReference>
<proteinExistence type="inferred from homology"/>
<dbReference type="FunFam" id="3.40.640.10:FF:000004">
    <property type="entry name" value="Acetylornithine aminotransferase"/>
    <property type="match status" value="1"/>
</dbReference>
<comment type="cofactor">
    <cofactor evidence="1 7">
        <name>pyridoxal 5'-phosphate</name>
        <dbReference type="ChEBI" id="CHEBI:597326"/>
    </cofactor>
</comment>
<dbReference type="PIRSF" id="PIRSF000521">
    <property type="entry name" value="Transaminase_4ab_Lys_Orn"/>
    <property type="match status" value="1"/>
</dbReference>
<accession>A0A518IHN9</accession>
<dbReference type="NCBIfam" id="NF006733">
    <property type="entry name" value="PRK09264.1"/>
    <property type="match status" value="1"/>
</dbReference>
<protein>
    <recommendedName>
        <fullName evidence="7">Diaminobutyrate--2-oxoglutarate transaminase</fullName>
        <ecNumber evidence="7">2.6.1.76</ecNumber>
    </recommendedName>
    <alternativeName>
        <fullName evidence="7">DABA aminotransferase</fullName>
    </alternativeName>
</protein>
<dbReference type="InterPro" id="IPR015421">
    <property type="entry name" value="PyrdxlP-dep_Trfase_major"/>
</dbReference>
<evidence type="ECO:0000256" key="4">
    <source>
        <dbReference type="ARBA" id="ARBA00022679"/>
    </source>
</evidence>
<comment type="catalytic activity">
    <reaction evidence="7">
        <text>L-2,4-diaminobutanoate + 2-oxoglutarate = L-aspartate 4-semialdehyde + L-glutamate</text>
        <dbReference type="Rhea" id="RHEA:11160"/>
        <dbReference type="ChEBI" id="CHEBI:16810"/>
        <dbReference type="ChEBI" id="CHEBI:29985"/>
        <dbReference type="ChEBI" id="CHEBI:58761"/>
        <dbReference type="ChEBI" id="CHEBI:537519"/>
        <dbReference type="EC" id="2.6.1.76"/>
    </reaction>
</comment>
<dbReference type="InterPro" id="IPR004637">
    <property type="entry name" value="Dat"/>
</dbReference>
<organism evidence="8 9">
    <name type="scientific">Gimesia fumaroli</name>
    <dbReference type="NCBI Taxonomy" id="2527976"/>
    <lineage>
        <taxon>Bacteria</taxon>
        <taxon>Pseudomonadati</taxon>
        <taxon>Planctomycetota</taxon>
        <taxon>Planctomycetia</taxon>
        <taxon>Planctomycetales</taxon>
        <taxon>Planctomycetaceae</taxon>
        <taxon>Gimesia</taxon>
    </lineage>
</organism>
<dbReference type="RefSeq" id="WP_145311913.1">
    <property type="nucleotide sequence ID" value="NZ_CP037452.1"/>
</dbReference>
<dbReference type="Gene3D" id="3.90.1150.10">
    <property type="entry name" value="Aspartate Aminotransferase, domain 1"/>
    <property type="match status" value="1"/>
</dbReference>
<gene>
    <name evidence="8" type="primary">ectB</name>
    <name evidence="8" type="ORF">Enr17x_46770</name>
</gene>
<dbReference type="InterPro" id="IPR015424">
    <property type="entry name" value="PyrdxlP-dep_Trfase"/>
</dbReference>
<dbReference type="Proteomes" id="UP000318313">
    <property type="component" value="Chromosome"/>
</dbReference>
<keyword evidence="9" id="KW-1185">Reference proteome</keyword>
<dbReference type="PROSITE" id="PS00600">
    <property type="entry name" value="AA_TRANSFER_CLASS_3"/>
    <property type="match status" value="1"/>
</dbReference>
<dbReference type="GO" id="GO:0045303">
    <property type="term" value="F:diaminobutyrate-2-oxoglutarate transaminase activity"/>
    <property type="evidence" value="ECO:0007669"/>
    <property type="project" value="UniProtKB-EC"/>
</dbReference>
<keyword evidence="4 7" id="KW-0808">Transferase</keyword>
<evidence type="ECO:0000256" key="3">
    <source>
        <dbReference type="ARBA" id="ARBA00022576"/>
    </source>
</evidence>
<evidence type="ECO:0000256" key="1">
    <source>
        <dbReference type="ARBA" id="ARBA00001933"/>
    </source>
</evidence>
<dbReference type="NCBIfam" id="TIGR02407">
    <property type="entry name" value="ectoine_ectB"/>
    <property type="match status" value="1"/>
</dbReference>
<keyword evidence="3 7" id="KW-0032">Aminotransferase</keyword>
<dbReference type="SUPFAM" id="SSF53383">
    <property type="entry name" value="PLP-dependent transferases"/>
    <property type="match status" value="1"/>
</dbReference>
<dbReference type="AlphaFoldDB" id="A0A518IHN9"/>
<dbReference type="PANTHER" id="PTHR43552">
    <property type="entry name" value="DIAMINOBUTYRATE--2-OXOGLUTARATE AMINOTRANSFERASE"/>
    <property type="match status" value="1"/>
</dbReference>
<dbReference type="Pfam" id="PF00202">
    <property type="entry name" value="Aminotran_3"/>
    <property type="match status" value="1"/>
</dbReference>
<dbReference type="InterPro" id="IPR012773">
    <property type="entry name" value="Ectoine_EctB"/>
</dbReference>
<dbReference type="GO" id="GO:0030170">
    <property type="term" value="F:pyridoxal phosphate binding"/>
    <property type="evidence" value="ECO:0007669"/>
    <property type="project" value="InterPro"/>
</dbReference>
<evidence type="ECO:0000313" key="8">
    <source>
        <dbReference type="EMBL" id="QDV52614.1"/>
    </source>
</evidence>
<dbReference type="KEGG" id="gfm:Enr17x_46770"/>
<evidence type="ECO:0000256" key="2">
    <source>
        <dbReference type="ARBA" id="ARBA00008954"/>
    </source>
</evidence>
<dbReference type="NCBIfam" id="TIGR00709">
    <property type="entry name" value="dat"/>
    <property type="match status" value="1"/>
</dbReference>
<dbReference type="Gene3D" id="3.40.640.10">
    <property type="entry name" value="Type I PLP-dependent aspartate aminotransferase-like (Major domain)"/>
    <property type="match status" value="1"/>
</dbReference>
<name>A0A518IHN9_9PLAN</name>
<dbReference type="InterPro" id="IPR005814">
    <property type="entry name" value="Aminotrans_3"/>
</dbReference>